<dbReference type="InterPro" id="IPR000742">
    <property type="entry name" value="EGF"/>
</dbReference>
<evidence type="ECO:0000256" key="2">
    <source>
        <dbReference type="ARBA" id="ARBA00022833"/>
    </source>
</evidence>
<dbReference type="AlphaFoldDB" id="A0A2G9U1S7"/>
<dbReference type="PROSITE" id="PS50026">
    <property type="entry name" value="EGF_3"/>
    <property type="match status" value="1"/>
</dbReference>
<evidence type="ECO:0000256" key="4">
    <source>
        <dbReference type="PROSITE-ProRule" id="PRU00076"/>
    </source>
</evidence>
<reference evidence="8 9" key="1">
    <citation type="submission" date="2015-09" db="EMBL/GenBank/DDBJ databases">
        <title>Draft genome of the parasitic nematode Teladorsagia circumcincta isolate WARC Sus (inbred).</title>
        <authorList>
            <person name="Mitreva M."/>
        </authorList>
    </citation>
    <scope>NUCLEOTIDE SEQUENCE [LARGE SCALE GENOMIC DNA]</scope>
    <source>
        <strain evidence="8 9">S</strain>
    </source>
</reference>
<evidence type="ECO:0000313" key="8">
    <source>
        <dbReference type="EMBL" id="PIO64219.1"/>
    </source>
</evidence>
<evidence type="ECO:0000259" key="7">
    <source>
        <dbReference type="PROSITE" id="PS51864"/>
    </source>
</evidence>
<feature type="domain" description="EGF-like" evidence="6">
    <location>
        <begin position="144"/>
        <end position="185"/>
    </location>
</feature>
<dbReference type="Pfam" id="PF01400">
    <property type="entry name" value="Astacin"/>
    <property type="match status" value="1"/>
</dbReference>
<dbReference type="PROSITE" id="PS01186">
    <property type="entry name" value="EGF_2"/>
    <property type="match status" value="1"/>
</dbReference>
<dbReference type="GO" id="GO:0004222">
    <property type="term" value="F:metalloendopeptidase activity"/>
    <property type="evidence" value="ECO:0007669"/>
    <property type="project" value="InterPro"/>
</dbReference>
<dbReference type="PANTHER" id="PTHR10127">
    <property type="entry name" value="DISCOIDIN, CUB, EGF, LAMININ , AND ZINC METALLOPROTEASE DOMAIN CONTAINING"/>
    <property type="match status" value="1"/>
</dbReference>
<keyword evidence="1" id="KW-0479">Metal-binding</keyword>
<feature type="disulfide bond" evidence="4">
    <location>
        <begin position="175"/>
        <end position="184"/>
    </location>
</feature>
<evidence type="ECO:0000256" key="1">
    <source>
        <dbReference type="ARBA" id="ARBA00022723"/>
    </source>
</evidence>
<name>A0A2G9U1S7_TELCI</name>
<dbReference type="InterPro" id="IPR001506">
    <property type="entry name" value="Peptidase_M12A"/>
</dbReference>
<evidence type="ECO:0000259" key="6">
    <source>
        <dbReference type="PROSITE" id="PS50026"/>
    </source>
</evidence>
<dbReference type="EMBL" id="KZ350107">
    <property type="protein sequence ID" value="PIO64219.1"/>
    <property type="molecule type" value="Genomic_DNA"/>
</dbReference>
<dbReference type="Gene3D" id="3.40.390.10">
    <property type="entry name" value="Collagenase (Catalytic Domain)"/>
    <property type="match status" value="1"/>
</dbReference>
<proteinExistence type="predicted"/>
<keyword evidence="3" id="KW-0645">Protease</keyword>
<sequence length="200" mass="22336">MEPEDAADNEQPPQPAAQEPPRQIQQLQPGEPRINRDHEEIPLMHRKIQRILGLVSHHRSRVQVINNSLNNTPPRKVDQQYNYNKLTAAESINYTPYEYGSVMHYDAQWLANGTGLSLIPKSPRYLQTLGSQLISFLDISLLNFHYKCNGVCAAKGATCVNGGKRNPKNCATCICPTGYGGALCNLRDMLSGIPEEDTHQ</sequence>
<comment type="caution">
    <text evidence="4">Lacks conserved residue(s) required for the propagation of feature annotation.</text>
</comment>
<dbReference type="PANTHER" id="PTHR10127:SF831">
    <property type="entry name" value="ZINC METALLOPROTEINASE NAS-37"/>
    <property type="match status" value="1"/>
</dbReference>
<organism evidence="8 9">
    <name type="scientific">Teladorsagia circumcincta</name>
    <name type="common">Brown stomach worm</name>
    <name type="synonym">Ostertagia circumcincta</name>
    <dbReference type="NCBI Taxonomy" id="45464"/>
    <lineage>
        <taxon>Eukaryota</taxon>
        <taxon>Metazoa</taxon>
        <taxon>Ecdysozoa</taxon>
        <taxon>Nematoda</taxon>
        <taxon>Chromadorea</taxon>
        <taxon>Rhabditida</taxon>
        <taxon>Rhabditina</taxon>
        <taxon>Rhabditomorpha</taxon>
        <taxon>Strongyloidea</taxon>
        <taxon>Trichostrongylidae</taxon>
        <taxon>Teladorsagia</taxon>
    </lineage>
</organism>
<protein>
    <submittedName>
        <fullName evidence="8">Astacin</fullName>
    </submittedName>
</protein>
<evidence type="ECO:0000256" key="5">
    <source>
        <dbReference type="SAM" id="MobiDB-lite"/>
    </source>
</evidence>
<keyword evidence="3" id="KW-0378">Hydrolase</keyword>
<keyword evidence="4" id="KW-1015">Disulfide bond</keyword>
<dbReference type="OrthoDB" id="5806856at2759"/>
<accession>A0A2G9U1S7</accession>
<dbReference type="GO" id="GO:0046872">
    <property type="term" value="F:metal ion binding"/>
    <property type="evidence" value="ECO:0007669"/>
    <property type="project" value="UniProtKB-KW"/>
</dbReference>
<evidence type="ECO:0000313" key="9">
    <source>
        <dbReference type="Proteomes" id="UP000230423"/>
    </source>
</evidence>
<keyword evidence="3" id="KW-0482">Metalloprotease</keyword>
<feature type="domain" description="Peptidase M12A" evidence="7">
    <location>
        <begin position="78"/>
        <end position="149"/>
    </location>
</feature>
<dbReference type="GO" id="GO:0006508">
    <property type="term" value="P:proteolysis"/>
    <property type="evidence" value="ECO:0007669"/>
    <property type="project" value="InterPro"/>
</dbReference>
<dbReference type="PROSITE" id="PS51864">
    <property type="entry name" value="ASTACIN"/>
    <property type="match status" value="1"/>
</dbReference>
<dbReference type="Proteomes" id="UP000230423">
    <property type="component" value="Unassembled WGS sequence"/>
</dbReference>
<keyword evidence="2" id="KW-0862">Zinc</keyword>
<gene>
    <name evidence="8" type="ORF">TELCIR_14162</name>
</gene>
<dbReference type="InterPro" id="IPR024079">
    <property type="entry name" value="MetalloPept_cat_dom_sf"/>
</dbReference>
<dbReference type="PROSITE" id="PS00022">
    <property type="entry name" value="EGF_1"/>
    <property type="match status" value="1"/>
</dbReference>
<keyword evidence="9" id="KW-1185">Reference proteome</keyword>
<feature type="compositionally biased region" description="Low complexity" evidence="5">
    <location>
        <begin position="16"/>
        <end position="26"/>
    </location>
</feature>
<evidence type="ECO:0000256" key="3">
    <source>
        <dbReference type="ARBA" id="ARBA00023049"/>
    </source>
</evidence>
<keyword evidence="4" id="KW-0245">EGF-like domain</keyword>
<dbReference type="SUPFAM" id="SSF55486">
    <property type="entry name" value="Metalloproteases ('zincins'), catalytic domain"/>
    <property type="match status" value="1"/>
</dbReference>
<feature type="region of interest" description="Disordered" evidence="5">
    <location>
        <begin position="1"/>
        <end position="30"/>
    </location>
</feature>